<sequence>MHKKLHLPAATLILCLNNFAYADSVDMFFCTLSSVREFDYKTNTYRAFNCAGADRDTVECLASDYPKAEAVASETTYRVKREGRPRPNGRLPWIEEGEISRSSGAYKFSVYSRRPNGTYDLPPMSTGEGTCELGKAPRKF</sequence>
<keyword evidence="2" id="KW-0732">Signal</keyword>
<evidence type="ECO:0000313" key="3">
    <source>
        <dbReference type="EMBL" id="SNU84483.1"/>
    </source>
</evidence>
<feature type="signal peptide" evidence="2">
    <location>
        <begin position="1"/>
        <end position="22"/>
    </location>
</feature>
<organism evidence="3 4">
    <name type="scientific">Pandoraea sputorum</name>
    <dbReference type="NCBI Taxonomy" id="93222"/>
    <lineage>
        <taxon>Bacteria</taxon>
        <taxon>Pseudomonadati</taxon>
        <taxon>Pseudomonadota</taxon>
        <taxon>Betaproteobacteria</taxon>
        <taxon>Burkholderiales</taxon>
        <taxon>Burkholderiaceae</taxon>
        <taxon>Pandoraea</taxon>
    </lineage>
</organism>
<dbReference type="Proteomes" id="UP000215126">
    <property type="component" value="Chromosome 1"/>
</dbReference>
<proteinExistence type="predicted"/>
<gene>
    <name evidence="3" type="ORF">SAMEA4530655_02012</name>
</gene>
<reference evidence="3 4" key="1">
    <citation type="submission" date="2017-06" db="EMBL/GenBank/DDBJ databases">
        <authorList>
            <consortium name="Pathogen Informatics"/>
        </authorList>
    </citation>
    <scope>NUCLEOTIDE SEQUENCE [LARGE SCALE GENOMIC DNA]</scope>
    <source>
        <strain evidence="3 4">NCTC13161</strain>
    </source>
</reference>
<protein>
    <submittedName>
        <fullName evidence="3">Uncharacterized protein</fullName>
    </submittedName>
</protein>
<feature type="region of interest" description="Disordered" evidence="1">
    <location>
        <begin position="119"/>
        <end position="140"/>
    </location>
</feature>
<evidence type="ECO:0000256" key="1">
    <source>
        <dbReference type="SAM" id="MobiDB-lite"/>
    </source>
</evidence>
<evidence type="ECO:0000256" key="2">
    <source>
        <dbReference type="SAM" id="SignalP"/>
    </source>
</evidence>
<keyword evidence="4" id="KW-1185">Reference proteome</keyword>
<feature type="chain" id="PRO_5011768855" evidence="2">
    <location>
        <begin position="23"/>
        <end position="140"/>
    </location>
</feature>
<dbReference type="AlphaFoldDB" id="A0A239SII2"/>
<evidence type="ECO:0000313" key="4">
    <source>
        <dbReference type="Proteomes" id="UP000215126"/>
    </source>
</evidence>
<name>A0A239SII2_9BURK</name>
<dbReference type="EMBL" id="LT906435">
    <property type="protein sequence ID" value="SNU84483.1"/>
    <property type="molecule type" value="Genomic_DNA"/>
</dbReference>
<accession>A0A239SII2</accession>
<dbReference type="KEGG" id="pspu:NA29_14305"/>
<dbReference type="STRING" id="93222.NA29_14305"/>